<dbReference type="eggNOG" id="arCOG01715">
    <property type="taxonomic scope" value="Archaea"/>
</dbReference>
<dbReference type="AlphaFoldDB" id="U3TDL7"/>
<dbReference type="InterPro" id="IPR000825">
    <property type="entry name" value="SUF_FeS_clus_asmbl_SufBD_core"/>
</dbReference>
<dbReference type="KEGG" id="acj:ACAM_1067"/>
<reference evidence="4 5" key="1">
    <citation type="journal article" date="2013" name="Appl. Environ. Microbiol.">
        <title>Variation of the Virus-Related Elements within Syntenic Genomes of the Hyperthermophilic Archaeon Aeropyrum.</title>
        <authorList>
            <person name="Daifuku T."/>
            <person name="Yoshida T."/>
            <person name="Kitamura T."/>
            <person name="Kawaichi S."/>
            <person name="Inoue T."/>
            <person name="Nomura K."/>
            <person name="Yoshida Y."/>
            <person name="Kuno S."/>
            <person name="Sako Y."/>
        </authorList>
    </citation>
    <scope>NUCLEOTIDE SEQUENCE [LARGE SCALE GENOMIC DNA]</scope>
    <source>
        <strain evidence="4 5">SY1</strain>
    </source>
</reference>
<dbReference type="RefSeq" id="WP_022541808.1">
    <property type="nucleotide sequence ID" value="NC_022521.1"/>
</dbReference>
<dbReference type="EMBL" id="AP012489">
    <property type="protein sequence ID" value="BAN90536.1"/>
    <property type="molecule type" value="Genomic_DNA"/>
</dbReference>
<evidence type="ECO:0000313" key="5">
    <source>
        <dbReference type="Proteomes" id="UP000016887"/>
    </source>
</evidence>
<dbReference type="PANTHER" id="PTHR30508:SF1">
    <property type="entry name" value="UPF0051 PROTEIN ABCI8, CHLOROPLASTIC-RELATED"/>
    <property type="match status" value="1"/>
</dbReference>
<evidence type="ECO:0000256" key="1">
    <source>
        <dbReference type="ARBA" id="ARBA00043967"/>
    </source>
</evidence>
<dbReference type="GO" id="GO:0016226">
    <property type="term" value="P:iron-sulfur cluster assembly"/>
    <property type="evidence" value="ECO:0007669"/>
    <property type="project" value="InterPro"/>
</dbReference>
<dbReference type="PANTHER" id="PTHR30508">
    <property type="entry name" value="FES CLUSTER ASSEMBLY PROTEIN SUF"/>
    <property type="match status" value="1"/>
</dbReference>
<protein>
    <submittedName>
        <fullName evidence="4">FeS assembly protein SufB</fullName>
    </submittedName>
</protein>
<dbReference type="GeneID" id="17111232"/>
<keyword evidence="5" id="KW-1185">Reference proteome</keyword>
<dbReference type="InterPro" id="IPR037284">
    <property type="entry name" value="SUF_FeS_clus_asmbl_SufBD_sf"/>
</dbReference>
<dbReference type="STRING" id="1198449.ACAM_1067"/>
<dbReference type="Pfam" id="PF01458">
    <property type="entry name" value="SUFBD_core"/>
    <property type="match status" value="1"/>
</dbReference>
<dbReference type="Proteomes" id="UP000016887">
    <property type="component" value="Chromosome"/>
</dbReference>
<comment type="similarity">
    <text evidence="1">Belongs to the iron-sulfur cluster assembly SufBD family.</text>
</comment>
<evidence type="ECO:0000259" key="2">
    <source>
        <dbReference type="Pfam" id="PF01458"/>
    </source>
</evidence>
<dbReference type="InterPro" id="IPR055346">
    <property type="entry name" value="Fe-S_cluster_assembly_SufBD"/>
</dbReference>
<dbReference type="SUPFAM" id="SSF101960">
    <property type="entry name" value="Stabilizer of iron transporter SufD"/>
    <property type="match status" value="1"/>
</dbReference>
<dbReference type="PATRIC" id="fig|1198449.6.peg.1077"/>
<accession>U3TDL7</accession>
<proteinExistence type="inferred from homology"/>
<feature type="domain" description="SUF system FeS cluster assembly SufBD core" evidence="2">
    <location>
        <begin position="212"/>
        <end position="445"/>
    </location>
</feature>
<name>U3TDL7_9CREN</name>
<dbReference type="Pfam" id="PF19295">
    <property type="entry name" value="SufBD_N"/>
    <property type="match status" value="1"/>
</dbReference>
<dbReference type="OrthoDB" id="372168at2157"/>
<feature type="domain" description="SUF system FeS cluster assembly SufBD N-terminal" evidence="3">
    <location>
        <begin position="144"/>
        <end position="207"/>
    </location>
</feature>
<evidence type="ECO:0000259" key="3">
    <source>
        <dbReference type="Pfam" id="PF19295"/>
    </source>
</evidence>
<gene>
    <name evidence="4" type="primary">sufB</name>
    <name evidence="4" type="ORF">ACAM_1067</name>
</gene>
<dbReference type="InterPro" id="IPR045595">
    <property type="entry name" value="SufBD_N"/>
</dbReference>
<organism evidence="4 5">
    <name type="scientific">Aeropyrum camini SY1 = JCM 12091</name>
    <dbReference type="NCBI Taxonomy" id="1198449"/>
    <lineage>
        <taxon>Archaea</taxon>
        <taxon>Thermoproteota</taxon>
        <taxon>Thermoprotei</taxon>
        <taxon>Desulfurococcales</taxon>
        <taxon>Desulfurococcaceae</taxon>
        <taxon>Aeropyrum</taxon>
    </lineage>
</organism>
<dbReference type="NCBIfam" id="TIGR01980">
    <property type="entry name" value="sufB"/>
    <property type="match status" value="1"/>
</dbReference>
<evidence type="ECO:0000313" key="4">
    <source>
        <dbReference type="EMBL" id="BAN90536.1"/>
    </source>
</evidence>
<dbReference type="InterPro" id="IPR010231">
    <property type="entry name" value="SUF_FeS_clus_asmbl_SufB"/>
</dbReference>
<sequence>MGEMVELKKELLRDVDLAERLLGRERPVKTEIEIRGKITRSTIEEISRIKKEPEWMKRLRLRSLELFYKLPTPKWLAGIDVIDLEEMIVYSKPETDRASSWDELPKEIREFYERLGLPEIEARFLSGLSAVFDSETVYARVKKYLEEKGVIVMPIEEAVQKYPDLVKKYFMRVFPPSDHKFAALHGALWSGGTFIYVPPGVKIREPIESFFLIGKSGEGQFEHSLIVADEGAYVEWIEGCSAPRLTKFSFHDGMVEAYAHRNATIKIITVQNWSKDVINLNNKRAIAEEGARVDWVEGSIGSKMTFVYPSTILKGDNSSSRSAVVTIAKGPYLKDSGSKMIHVGRNTRSQVINKTISADGGINVYRGIIRIVKGAKNAVANVECESLILDDKSKAHTYPHNQVDEPTASVNHEATTGRLTEPQLFYLTSRGLTEDEAKSLIVLGFLEDVLKELPFEYANVLTKVVRLEFSEYGAFG</sequence>